<keyword evidence="1" id="KW-0479">Metal-binding</keyword>
<dbReference type="InterPro" id="IPR035892">
    <property type="entry name" value="C2_domain_sf"/>
</dbReference>
<sequence>MVQIKETVQYCKDLNPKNSEENKEQEYDRRMRRYRLLKKTIATLPYWRYRNGKLKVHVIKAINLEKVDRKAENDSYVKLSVGNQKYVTKIKKNSKDPQWNETFEFVVNDPVRELLIVKVRHKNTIGKDTLIGGVVLLTLTDIIDHNGEELNYKLTLIEKDDNHEGSYLVVDLFYKEE</sequence>
<protein>
    <submittedName>
        <fullName evidence="4">Plant synaptotagmin</fullName>
    </submittedName>
</protein>
<dbReference type="PANTHER" id="PTHR45911:SF4">
    <property type="entry name" value="MULTIPLE C2 AND TRANSMEMBRANE DOMAIN-CONTAINING PROTEIN"/>
    <property type="match status" value="1"/>
</dbReference>
<evidence type="ECO:0000256" key="1">
    <source>
        <dbReference type="ARBA" id="ARBA00022723"/>
    </source>
</evidence>
<dbReference type="Proteomes" id="UP000023152">
    <property type="component" value="Unassembled WGS sequence"/>
</dbReference>
<evidence type="ECO:0000313" key="4">
    <source>
        <dbReference type="EMBL" id="ETO19138.1"/>
    </source>
</evidence>
<keyword evidence="5" id="KW-1185">Reference proteome</keyword>
<evidence type="ECO:0000259" key="3">
    <source>
        <dbReference type="PROSITE" id="PS50004"/>
    </source>
</evidence>
<keyword evidence="2" id="KW-0106">Calcium</keyword>
<proteinExistence type="predicted"/>
<dbReference type="GO" id="GO:0016020">
    <property type="term" value="C:membrane"/>
    <property type="evidence" value="ECO:0007669"/>
    <property type="project" value="TreeGrafter"/>
</dbReference>
<dbReference type="SMART" id="SM00239">
    <property type="entry name" value="C2"/>
    <property type="match status" value="1"/>
</dbReference>
<dbReference type="GO" id="GO:0005509">
    <property type="term" value="F:calcium ion binding"/>
    <property type="evidence" value="ECO:0007669"/>
    <property type="project" value="TreeGrafter"/>
</dbReference>
<feature type="domain" description="C2" evidence="3">
    <location>
        <begin position="35"/>
        <end position="152"/>
    </location>
</feature>
<dbReference type="PROSITE" id="PS50004">
    <property type="entry name" value="C2"/>
    <property type="match status" value="1"/>
</dbReference>
<dbReference type="OrthoDB" id="67700at2759"/>
<dbReference type="CDD" id="cd00030">
    <property type="entry name" value="C2"/>
    <property type="match status" value="1"/>
</dbReference>
<dbReference type="EMBL" id="ASPP01013981">
    <property type="protein sequence ID" value="ETO19138.1"/>
    <property type="molecule type" value="Genomic_DNA"/>
</dbReference>
<dbReference type="Gene3D" id="2.60.40.150">
    <property type="entry name" value="C2 domain"/>
    <property type="match status" value="1"/>
</dbReference>
<name>X6MZQ8_RETFI</name>
<dbReference type="AlphaFoldDB" id="X6MZQ8"/>
<gene>
    <name evidence="4" type="ORF">RFI_18099</name>
</gene>
<dbReference type="InterPro" id="IPR000008">
    <property type="entry name" value="C2_dom"/>
</dbReference>
<accession>X6MZQ8</accession>
<evidence type="ECO:0000256" key="2">
    <source>
        <dbReference type="ARBA" id="ARBA00022837"/>
    </source>
</evidence>
<organism evidence="4 5">
    <name type="scientific">Reticulomyxa filosa</name>
    <dbReference type="NCBI Taxonomy" id="46433"/>
    <lineage>
        <taxon>Eukaryota</taxon>
        <taxon>Sar</taxon>
        <taxon>Rhizaria</taxon>
        <taxon>Retaria</taxon>
        <taxon>Foraminifera</taxon>
        <taxon>Monothalamids</taxon>
        <taxon>Reticulomyxidae</taxon>
        <taxon>Reticulomyxa</taxon>
    </lineage>
</organism>
<dbReference type="PANTHER" id="PTHR45911">
    <property type="entry name" value="C2 DOMAIN-CONTAINING PROTEIN"/>
    <property type="match status" value="1"/>
</dbReference>
<comment type="caution">
    <text evidence="4">The sequence shown here is derived from an EMBL/GenBank/DDBJ whole genome shotgun (WGS) entry which is preliminary data.</text>
</comment>
<reference evidence="4 5" key="1">
    <citation type="journal article" date="2013" name="Curr. Biol.">
        <title>The Genome of the Foraminiferan Reticulomyxa filosa.</title>
        <authorList>
            <person name="Glockner G."/>
            <person name="Hulsmann N."/>
            <person name="Schleicher M."/>
            <person name="Noegel A.A."/>
            <person name="Eichinger L."/>
            <person name="Gallinger C."/>
            <person name="Pawlowski J."/>
            <person name="Sierra R."/>
            <person name="Euteneuer U."/>
            <person name="Pillet L."/>
            <person name="Moustafa A."/>
            <person name="Platzer M."/>
            <person name="Groth M."/>
            <person name="Szafranski K."/>
            <person name="Schliwa M."/>
        </authorList>
    </citation>
    <scope>NUCLEOTIDE SEQUENCE [LARGE SCALE GENOMIC DNA]</scope>
</reference>
<dbReference type="Pfam" id="PF00168">
    <property type="entry name" value="C2"/>
    <property type="match status" value="1"/>
</dbReference>
<evidence type="ECO:0000313" key="5">
    <source>
        <dbReference type="Proteomes" id="UP000023152"/>
    </source>
</evidence>
<dbReference type="SUPFAM" id="SSF49562">
    <property type="entry name" value="C2 domain (Calcium/lipid-binding domain, CaLB)"/>
    <property type="match status" value="1"/>
</dbReference>